<feature type="transmembrane region" description="Helical" evidence="7">
    <location>
        <begin position="235"/>
        <end position="259"/>
    </location>
</feature>
<feature type="transmembrane region" description="Helical" evidence="7">
    <location>
        <begin position="339"/>
        <end position="361"/>
    </location>
</feature>
<dbReference type="GO" id="GO:0005886">
    <property type="term" value="C:plasma membrane"/>
    <property type="evidence" value="ECO:0007669"/>
    <property type="project" value="UniProtKB-SubCell"/>
</dbReference>
<feature type="transmembrane region" description="Helical" evidence="7">
    <location>
        <begin position="447"/>
        <end position="466"/>
    </location>
</feature>
<sequence length="475" mass="51585">MSNSTKAKKLSFWTLVLLIFVPTFGFGNITTNAVALGPASIPSWLIVSVLFFFPLSGIIAELASANNDKGGGIYSWIECGLGEKWAYIGTWSYFIANLFYLQMIFVRIPVMTSWAIFGENRFGDTHTVLLSVMAIFLVVILTWAATKGVKNFSRLSDFGGKFTIVATIIFIVFAIIGYFMGTPSATEFSKSTVIPKVNADYLSTFAWLLFSVAGAEVAGTYISDVENPKKNFPKGVIMATLFIAVAYIIGSVAVCLIASPDVLTKAGLKNANYIVYKILAENWGLNGKIAVQIYSIILTITSVAAYIVWVESPIRAMFSEVPKGTFPEFLTRKNEDGTLINALWIQCAIVIVFIIVPILGLHSVESFFVLLANLSSLSLVVPYIILAAAYMAYRLKGNKPPFVMFKSKGSVMFISILVLILGIAGFFGAGFGDIANAENSSAAVKSIIMNYGGPVILILLGLVITLPSKHKTKKN</sequence>
<feature type="transmembrane region" description="Helical" evidence="7">
    <location>
        <begin position="85"/>
        <end position="108"/>
    </location>
</feature>
<evidence type="ECO:0000256" key="5">
    <source>
        <dbReference type="ARBA" id="ARBA00022989"/>
    </source>
</evidence>
<keyword evidence="9" id="KW-1185">Reference proteome</keyword>
<dbReference type="PANTHER" id="PTHR42770">
    <property type="entry name" value="AMINO ACID TRANSPORTER-RELATED"/>
    <property type="match status" value="1"/>
</dbReference>
<protein>
    <submittedName>
        <fullName evidence="8">Inner membrane transporter YcaM</fullName>
    </submittedName>
</protein>
<comment type="caution">
    <text evidence="8">The sequence shown here is derived from an EMBL/GenBank/DDBJ whole genome shotgun (WGS) entry which is preliminary data.</text>
</comment>
<organism evidence="8 9">
    <name type="scientific">Clostridium tepidiprofundi DSM 19306</name>
    <dbReference type="NCBI Taxonomy" id="1121338"/>
    <lineage>
        <taxon>Bacteria</taxon>
        <taxon>Bacillati</taxon>
        <taxon>Bacillota</taxon>
        <taxon>Clostridia</taxon>
        <taxon>Eubacteriales</taxon>
        <taxon>Clostridiaceae</taxon>
        <taxon>Clostridium</taxon>
    </lineage>
</organism>
<dbReference type="RefSeq" id="WP_066825900.1">
    <property type="nucleotide sequence ID" value="NZ_LTBA01000023.1"/>
</dbReference>
<evidence type="ECO:0000256" key="1">
    <source>
        <dbReference type="ARBA" id="ARBA00004651"/>
    </source>
</evidence>
<dbReference type="PIRSF" id="PIRSF006060">
    <property type="entry name" value="AA_transporter"/>
    <property type="match status" value="1"/>
</dbReference>
<feature type="transmembrane region" description="Helical" evidence="7">
    <location>
        <begin position="367"/>
        <end position="390"/>
    </location>
</feature>
<keyword evidence="4 7" id="KW-0812">Transmembrane</keyword>
<evidence type="ECO:0000256" key="2">
    <source>
        <dbReference type="ARBA" id="ARBA00022448"/>
    </source>
</evidence>
<dbReference type="PATRIC" id="fig|1121338.3.peg.1951"/>
<feature type="transmembrane region" description="Helical" evidence="7">
    <location>
        <begin position="158"/>
        <end position="181"/>
    </location>
</feature>
<dbReference type="AlphaFoldDB" id="A0A151B2Q2"/>
<evidence type="ECO:0000256" key="3">
    <source>
        <dbReference type="ARBA" id="ARBA00022475"/>
    </source>
</evidence>
<dbReference type="GO" id="GO:0022857">
    <property type="term" value="F:transmembrane transporter activity"/>
    <property type="evidence" value="ECO:0007669"/>
    <property type="project" value="InterPro"/>
</dbReference>
<keyword evidence="6 7" id="KW-0472">Membrane</keyword>
<evidence type="ECO:0000256" key="7">
    <source>
        <dbReference type="SAM" id="Phobius"/>
    </source>
</evidence>
<accession>A0A151B2Q2</accession>
<feature type="transmembrane region" description="Helical" evidence="7">
    <location>
        <begin position="128"/>
        <end position="146"/>
    </location>
</feature>
<evidence type="ECO:0000313" key="8">
    <source>
        <dbReference type="EMBL" id="KYH34185.1"/>
    </source>
</evidence>
<name>A0A151B2Q2_9CLOT</name>
<dbReference type="PANTHER" id="PTHR42770:SF15">
    <property type="entry name" value="GLUTAMATE_GAMMA-AMINOBUTYRATE ANTIPORTER-RELATED"/>
    <property type="match status" value="1"/>
</dbReference>
<dbReference type="Pfam" id="PF13520">
    <property type="entry name" value="AA_permease_2"/>
    <property type="match status" value="1"/>
</dbReference>
<dbReference type="Gene3D" id="1.20.1740.10">
    <property type="entry name" value="Amino acid/polyamine transporter I"/>
    <property type="match status" value="1"/>
</dbReference>
<evidence type="ECO:0000256" key="4">
    <source>
        <dbReference type="ARBA" id="ARBA00022692"/>
    </source>
</evidence>
<keyword evidence="3" id="KW-1003">Cell membrane</keyword>
<feature type="transmembrane region" description="Helical" evidence="7">
    <location>
        <begin position="41"/>
        <end position="64"/>
    </location>
</feature>
<dbReference type="InterPro" id="IPR050367">
    <property type="entry name" value="APC_superfamily"/>
</dbReference>
<feature type="transmembrane region" description="Helical" evidence="7">
    <location>
        <begin position="411"/>
        <end position="435"/>
    </location>
</feature>
<dbReference type="Proteomes" id="UP000075531">
    <property type="component" value="Unassembled WGS sequence"/>
</dbReference>
<dbReference type="EMBL" id="LTBA01000023">
    <property type="protein sequence ID" value="KYH34185.1"/>
    <property type="molecule type" value="Genomic_DNA"/>
</dbReference>
<dbReference type="InterPro" id="IPR002293">
    <property type="entry name" value="AA/rel_permease1"/>
</dbReference>
<proteinExistence type="predicted"/>
<gene>
    <name evidence="8" type="primary">ycaM</name>
    <name evidence="8" type="ORF">CLTEP_18990</name>
</gene>
<dbReference type="OrthoDB" id="92719at2"/>
<feature type="transmembrane region" description="Helical" evidence="7">
    <location>
        <begin position="201"/>
        <end position="223"/>
    </location>
</feature>
<comment type="subcellular location">
    <subcellularLocation>
        <location evidence="1">Cell membrane</location>
        <topology evidence="1">Multi-pass membrane protein</topology>
    </subcellularLocation>
</comment>
<evidence type="ECO:0000256" key="6">
    <source>
        <dbReference type="ARBA" id="ARBA00023136"/>
    </source>
</evidence>
<keyword evidence="2" id="KW-0813">Transport</keyword>
<dbReference type="STRING" id="1121338.CLTEP_18990"/>
<evidence type="ECO:0000313" key="9">
    <source>
        <dbReference type="Proteomes" id="UP000075531"/>
    </source>
</evidence>
<feature type="transmembrane region" description="Helical" evidence="7">
    <location>
        <begin position="289"/>
        <end position="309"/>
    </location>
</feature>
<reference evidence="8 9" key="1">
    <citation type="submission" date="2016-02" db="EMBL/GenBank/DDBJ databases">
        <title>Genome sequence of Clostridium tepidiprofundi DSM 19306.</title>
        <authorList>
            <person name="Poehlein A."/>
            <person name="Daniel R."/>
        </authorList>
    </citation>
    <scope>NUCLEOTIDE SEQUENCE [LARGE SCALE GENOMIC DNA]</scope>
    <source>
        <strain evidence="8 9">DSM 19306</strain>
    </source>
</reference>
<keyword evidence="5 7" id="KW-1133">Transmembrane helix</keyword>